<evidence type="ECO:0000313" key="2">
    <source>
        <dbReference type="EMBL" id="KAJ3054311.1"/>
    </source>
</evidence>
<keyword evidence="3" id="KW-1185">Reference proteome</keyword>
<comment type="caution">
    <text evidence="2">The sequence shown here is derived from an EMBL/GenBank/DDBJ whole genome shotgun (WGS) entry which is preliminary data.</text>
</comment>
<proteinExistence type="predicted"/>
<sequence length="345" mass="38264">MWDNSYNQFGGFGYGIAYNPYGHGASPHLPGTTPPNFGYPPYNQMYPSGPAPVPYGALSSVGQAYYGGPSASAQLPPPGVDPSSHTSFGTPSTSTTAPSSSAAQATALPPPSTISMAAASRTAFHPTLSPFHTLPTIIYHEIAQFLAVPITTRCDLPTYITLQRLLNPTFAYSIRCVMKKPLQLGQTLRSLHEHKYALRNSCVRFNPLFLTSLNFADICNNWFPIVSEGRYTRQFAKLLLAYVDNKGRTTRGNKLTTADPKYVLCRKDSAVRVDSVLEEYYCAVGEGEVHMLGQGVEVSHRGRIYEFEYAVCEGRERVVLVGRDGRCWVLREFQKGRRGYYLYWE</sequence>
<name>A0AAD5SIP2_9FUNG</name>
<feature type="region of interest" description="Disordered" evidence="1">
    <location>
        <begin position="72"/>
        <end position="109"/>
    </location>
</feature>
<feature type="compositionally biased region" description="Low complexity" evidence="1">
    <location>
        <begin position="82"/>
        <end position="107"/>
    </location>
</feature>
<reference evidence="2" key="1">
    <citation type="submission" date="2020-05" db="EMBL/GenBank/DDBJ databases">
        <title>Phylogenomic resolution of chytrid fungi.</title>
        <authorList>
            <person name="Stajich J.E."/>
            <person name="Amses K."/>
            <person name="Simmons R."/>
            <person name="Seto K."/>
            <person name="Myers J."/>
            <person name="Bonds A."/>
            <person name="Quandt C.A."/>
            <person name="Barry K."/>
            <person name="Liu P."/>
            <person name="Grigoriev I."/>
            <person name="Longcore J.E."/>
            <person name="James T.Y."/>
        </authorList>
    </citation>
    <scope>NUCLEOTIDE SEQUENCE</scope>
    <source>
        <strain evidence="2">JEL0318</strain>
    </source>
</reference>
<evidence type="ECO:0000256" key="1">
    <source>
        <dbReference type="SAM" id="MobiDB-lite"/>
    </source>
</evidence>
<accession>A0AAD5SIP2</accession>
<organism evidence="2 3">
    <name type="scientific">Rhizophlyctis rosea</name>
    <dbReference type="NCBI Taxonomy" id="64517"/>
    <lineage>
        <taxon>Eukaryota</taxon>
        <taxon>Fungi</taxon>
        <taxon>Fungi incertae sedis</taxon>
        <taxon>Chytridiomycota</taxon>
        <taxon>Chytridiomycota incertae sedis</taxon>
        <taxon>Chytridiomycetes</taxon>
        <taxon>Rhizophlyctidales</taxon>
        <taxon>Rhizophlyctidaceae</taxon>
        <taxon>Rhizophlyctis</taxon>
    </lineage>
</organism>
<dbReference type="Proteomes" id="UP001212841">
    <property type="component" value="Unassembled WGS sequence"/>
</dbReference>
<dbReference type="EMBL" id="JADGJD010000145">
    <property type="protein sequence ID" value="KAJ3054311.1"/>
    <property type="molecule type" value="Genomic_DNA"/>
</dbReference>
<evidence type="ECO:0000313" key="3">
    <source>
        <dbReference type="Proteomes" id="UP001212841"/>
    </source>
</evidence>
<dbReference type="AlphaFoldDB" id="A0AAD5SIP2"/>
<protein>
    <submittedName>
        <fullName evidence="2">Uncharacterized protein</fullName>
    </submittedName>
</protein>
<gene>
    <name evidence="2" type="ORF">HK097_002137</name>
</gene>